<dbReference type="AlphaFoldDB" id="A0A1S7LF20"/>
<protein>
    <submittedName>
        <fullName evidence="1">Uncharacterized protein</fullName>
    </submittedName>
</protein>
<organism evidence="1">
    <name type="scientific">Magnetococcus massalia (strain MO-1)</name>
    <dbReference type="NCBI Taxonomy" id="451514"/>
    <lineage>
        <taxon>Bacteria</taxon>
        <taxon>Pseudomonadati</taxon>
        <taxon>Pseudomonadota</taxon>
        <taxon>Magnetococcia</taxon>
        <taxon>Magnetococcales</taxon>
        <taxon>Magnetococcaceae</taxon>
        <taxon>Magnetococcus</taxon>
    </lineage>
</organism>
<accession>A0A1S7LF20</accession>
<sequence length="139" mass="15663">MTADSEQQLDLPAMPCNGLGSCCITQLYEKIINPACLDDPSAPLFISKPAFSVCPHLVIVDWEGKRLSRLCKAMSHPEFKSTDCFNLMASLMKHTQFTTRVCELCLSDKYGLVEDQLHMLQTFNRHGKDKLEVVKVLSR</sequence>
<gene>
    <name evidence="1" type="ORF">MAGMO_0497</name>
</gene>
<name>A0A1S7LF20_MAGMO</name>
<evidence type="ECO:0000313" key="1">
    <source>
        <dbReference type="EMBL" id="CRH04704.1"/>
    </source>
</evidence>
<reference evidence="1" key="1">
    <citation type="submission" date="2015-04" db="EMBL/GenBank/DDBJ databases">
        <authorList>
            <person name="Syromyatnikov M.Y."/>
            <person name="Popov V.N."/>
        </authorList>
    </citation>
    <scope>NUCLEOTIDE SEQUENCE</scope>
    <source>
        <strain evidence="1">MO-1</strain>
    </source>
</reference>
<proteinExistence type="predicted"/>
<dbReference type="EMBL" id="LO017727">
    <property type="protein sequence ID" value="CRH04704.1"/>
    <property type="molecule type" value="Genomic_DNA"/>
</dbReference>